<dbReference type="GO" id="GO:0009263">
    <property type="term" value="P:deoxyribonucleotide biosynthetic process"/>
    <property type="evidence" value="ECO:0007669"/>
    <property type="project" value="TreeGrafter"/>
</dbReference>
<comment type="caution">
    <text evidence="3">The sequence shown here is derived from an EMBL/GenBank/DDBJ whole genome shotgun (WGS) entry which is preliminary data.</text>
</comment>
<dbReference type="GO" id="GO:0005971">
    <property type="term" value="C:ribonucleoside-diphosphate reductase complex"/>
    <property type="evidence" value="ECO:0007669"/>
    <property type="project" value="TreeGrafter"/>
</dbReference>
<reference evidence="3 4" key="1">
    <citation type="submission" date="2019-11" db="EMBL/GenBank/DDBJ databases">
        <title>Draft Genome Sequence of Plant Growth-Promoting Rhizosphere-Associated Bacteria.</title>
        <authorList>
            <person name="Vasilyev I.Y."/>
            <person name="Radchenko V."/>
            <person name="Ilnitskaya E.V."/>
        </authorList>
    </citation>
    <scope>NUCLEOTIDE SEQUENCE [LARGE SCALE GENOMIC DNA]</scope>
    <source>
        <strain evidence="3 4">VRA_1sq_f</strain>
    </source>
</reference>
<dbReference type="Pfam" id="PF02867">
    <property type="entry name" value="Ribonuc_red_lgC"/>
    <property type="match status" value="1"/>
</dbReference>
<gene>
    <name evidence="3" type="ORF">GKC34_14650</name>
</gene>
<organism evidence="3 4">
    <name type="scientific">Ligilactobacillus salivarius</name>
    <dbReference type="NCBI Taxonomy" id="1624"/>
    <lineage>
        <taxon>Bacteria</taxon>
        <taxon>Bacillati</taxon>
        <taxon>Bacillota</taxon>
        <taxon>Bacilli</taxon>
        <taxon>Lactobacillales</taxon>
        <taxon>Lactobacillaceae</taxon>
        <taxon>Ligilactobacillus</taxon>
    </lineage>
</organism>
<evidence type="ECO:0000256" key="1">
    <source>
        <dbReference type="ARBA" id="ARBA00010406"/>
    </source>
</evidence>
<dbReference type="EC" id="1.17.4.1" evidence="3"/>
<dbReference type="InterPro" id="IPR039718">
    <property type="entry name" value="Rrm1"/>
</dbReference>
<proteinExistence type="inferred from homology"/>
<keyword evidence="3" id="KW-0560">Oxidoreductase</keyword>
<protein>
    <submittedName>
        <fullName evidence="3">Ribonucleotide-diphosphate reductase subunit alpha</fullName>
        <ecNumber evidence="3">1.17.4.1</ecNumber>
    </submittedName>
</protein>
<dbReference type="GO" id="GO:0005524">
    <property type="term" value="F:ATP binding"/>
    <property type="evidence" value="ECO:0007669"/>
    <property type="project" value="TreeGrafter"/>
</dbReference>
<dbReference type="AlphaFoldDB" id="A0A6A8LVB8"/>
<dbReference type="EMBL" id="WKKZ01001505">
    <property type="protein sequence ID" value="MSE06912.1"/>
    <property type="molecule type" value="Genomic_DNA"/>
</dbReference>
<feature type="non-terminal residue" evidence="3">
    <location>
        <position position="1"/>
    </location>
</feature>
<dbReference type="InterPro" id="IPR000788">
    <property type="entry name" value="RNR_lg_C"/>
</dbReference>
<evidence type="ECO:0000313" key="3">
    <source>
        <dbReference type="EMBL" id="MSE06912.1"/>
    </source>
</evidence>
<evidence type="ECO:0000313" key="4">
    <source>
        <dbReference type="Proteomes" id="UP000437575"/>
    </source>
</evidence>
<comment type="similarity">
    <text evidence="1">Belongs to the ribonucleoside diphosphate reductase large chain family.</text>
</comment>
<dbReference type="PANTHER" id="PTHR11573">
    <property type="entry name" value="RIBONUCLEOSIDE-DIPHOSPHATE REDUCTASE LARGE CHAIN"/>
    <property type="match status" value="1"/>
</dbReference>
<sequence length="82" mass="8564">SRIGGGVGISLSNLRGAGDPIKGIDGAASGVLPVMKLLEDSFSYSNQLGQRQGAGVVYLNAFHPDVIAFLGAKKENADEKYR</sequence>
<dbReference type="Proteomes" id="UP000437575">
    <property type="component" value="Unassembled WGS sequence"/>
</dbReference>
<dbReference type="PANTHER" id="PTHR11573:SF30">
    <property type="entry name" value="RIBONUCLEOSIDE-DIPHOSPHATE REDUCTASE 2 SUBUNIT ALPHA"/>
    <property type="match status" value="1"/>
</dbReference>
<dbReference type="GO" id="GO:0004748">
    <property type="term" value="F:ribonucleoside-diphosphate reductase activity, thioredoxin disulfide as acceptor"/>
    <property type="evidence" value="ECO:0007669"/>
    <property type="project" value="UniProtKB-EC"/>
</dbReference>
<name>A0A6A8LVB8_9LACO</name>
<dbReference type="SUPFAM" id="SSF51998">
    <property type="entry name" value="PFL-like glycyl radical enzymes"/>
    <property type="match status" value="1"/>
</dbReference>
<feature type="domain" description="Ribonucleotide reductase large subunit C-terminal" evidence="2">
    <location>
        <begin position="2"/>
        <end position="82"/>
    </location>
</feature>
<evidence type="ECO:0000259" key="2">
    <source>
        <dbReference type="Pfam" id="PF02867"/>
    </source>
</evidence>
<accession>A0A6A8LVB8</accession>
<dbReference type="Gene3D" id="3.20.70.20">
    <property type="match status" value="1"/>
</dbReference>
<feature type="non-terminal residue" evidence="3">
    <location>
        <position position="82"/>
    </location>
</feature>